<feature type="domain" description="AB hydrolase-1" evidence="2">
    <location>
        <begin position="3"/>
        <end position="226"/>
    </location>
</feature>
<dbReference type="InterPro" id="IPR000073">
    <property type="entry name" value="AB_hydrolase_1"/>
</dbReference>
<dbReference type="Gene3D" id="3.40.50.1820">
    <property type="entry name" value="alpha/beta hydrolase"/>
    <property type="match status" value="1"/>
</dbReference>
<evidence type="ECO:0000313" key="6">
    <source>
        <dbReference type="Proteomes" id="UP000321726"/>
    </source>
</evidence>
<dbReference type="Pfam" id="PF12697">
    <property type="entry name" value="Abhydrolase_6"/>
    <property type="match status" value="1"/>
</dbReference>
<keyword evidence="6" id="KW-1185">Reference proteome</keyword>
<feature type="region of interest" description="Disordered" evidence="1">
    <location>
        <begin position="250"/>
        <end position="270"/>
    </location>
</feature>
<evidence type="ECO:0000313" key="3">
    <source>
        <dbReference type="EMBL" id="GEN23910.1"/>
    </source>
</evidence>
<evidence type="ECO:0000259" key="2">
    <source>
        <dbReference type="Pfam" id="PF12697"/>
    </source>
</evidence>
<dbReference type="InterPro" id="IPR029058">
    <property type="entry name" value="AB_hydrolase_fold"/>
</dbReference>
<dbReference type="STRING" id="44933.SAMN05660971_02695"/>
<accession>A0A1M7HV68</accession>
<dbReference type="Proteomes" id="UP000184123">
    <property type="component" value="Unassembled WGS sequence"/>
</dbReference>
<evidence type="ECO:0000256" key="1">
    <source>
        <dbReference type="SAM" id="MobiDB-lite"/>
    </source>
</evidence>
<sequence>MKLVLLSGWAVDARIWRPLAPHWSTDVDVATPDWPGMGQHPALPVTALDADHQALATAMAGELPQDAIWVGWSLGALQATLLAHRLPSPRGLILLGMGSRFCHPQGVTEADLTSFRNAFERSPDKARRHFLRWQLSGEPSPGNALRLLGELVDRNHLHDVDTLASGLEWLANCDITESLATLSCPVRHLCGDRDPLLAESVRHAMDARLANAGHCPMVSQPAPLARLIEDQARFIEESLQLADNKSLQLPGKESLLPSRSSSRKQEEINS</sequence>
<proteinExistence type="predicted"/>
<dbReference type="Proteomes" id="UP000321726">
    <property type="component" value="Unassembled WGS sequence"/>
</dbReference>
<evidence type="ECO:0000313" key="4">
    <source>
        <dbReference type="EMBL" id="SHM32406.1"/>
    </source>
</evidence>
<dbReference type="SUPFAM" id="SSF53474">
    <property type="entry name" value="alpha/beta-Hydrolases"/>
    <property type="match status" value="1"/>
</dbReference>
<reference evidence="3 6" key="2">
    <citation type="submission" date="2019-07" db="EMBL/GenBank/DDBJ databases">
        <title>Whole genome shotgun sequence of Halomonas cupida NBRC 102219.</title>
        <authorList>
            <person name="Hosoyama A."/>
            <person name="Uohara A."/>
            <person name="Ohji S."/>
            <person name="Ichikawa N."/>
        </authorList>
    </citation>
    <scope>NUCLEOTIDE SEQUENCE [LARGE SCALE GENOMIC DNA]</scope>
    <source>
        <strain evidence="3 6">NBRC 102219</strain>
    </source>
</reference>
<dbReference type="InterPro" id="IPR050228">
    <property type="entry name" value="Carboxylesterase_BioH"/>
</dbReference>
<dbReference type="RefSeq" id="WP_073435726.1">
    <property type="nucleotide sequence ID" value="NZ_BJXU01000066.1"/>
</dbReference>
<dbReference type="AlphaFoldDB" id="A0A1M7HV68"/>
<dbReference type="PANTHER" id="PTHR43194:SF5">
    <property type="entry name" value="PIMELOYL-[ACYL-CARRIER PROTEIN] METHYL ESTER ESTERASE"/>
    <property type="match status" value="1"/>
</dbReference>
<gene>
    <name evidence="3" type="primary">bioH</name>
    <name evidence="3" type="ORF">HCU01_18590</name>
    <name evidence="4" type="ORF">SAMN05660971_02695</name>
</gene>
<dbReference type="EMBL" id="FRCA01000007">
    <property type="protein sequence ID" value="SHM32406.1"/>
    <property type="molecule type" value="Genomic_DNA"/>
</dbReference>
<organism evidence="4 5">
    <name type="scientific">Halomonas cupida</name>
    <dbReference type="NCBI Taxonomy" id="44933"/>
    <lineage>
        <taxon>Bacteria</taxon>
        <taxon>Pseudomonadati</taxon>
        <taxon>Pseudomonadota</taxon>
        <taxon>Gammaproteobacteria</taxon>
        <taxon>Oceanospirillales</taxon>
        <taxon>Halomonadaceae</taxon>
        <taxon>Halomonas</taxon>
    </lineage>
</organism>
<evidence type="ECO:0000313" key="5">
    <source>
        <dbReference type="Proteomes" id="UP000184123"/>
    </source>
</evidence>
<protein>
    <submittedName>
        <fullName evidence="4">Carboxylesterase BioH (Pimeloyl-CoA synthesis)</fullName>
    </submittedName>
    <submittedName>
        <fullName evidence="3">Pimeloyl-[acyl-carrier protein] methyl ester esterase</fullName>
    </submittedName>
</protein>
<dbReference type="EMBL" id="BJXU01000066">
    <property type="protein sequence ID" value="GEN23910.1"/>
    <property type="molecule type" value="Genomic_DNA"/>
</dbReference>
<reference evidence="4 5" key="1">
    <citation type="submission" date="2016-11" db="EMBL/GenBank/DDBJ databases">
        <authorList>
            <person name="Jaros S."/>
            <person name="Januszkiewicz K."/>
            <person name="Wedrychowicz H."/>
        </authorList>
    </citation>
    <scope>NUCLEOTIDE SEQUENCE [LARGE SCALE GENOMIC DNA]</scope>
    <source>
        <strain evidence="4 5">DSM 4740</strain>
    </source>
</reference>
<dbReference type="PANTHER" id="PTHR43194">
    <property type="entry name" value="HYDROLASE ALPHA/BETA FOLD FAMILY"/>
    <property type="match status" value="1"/>
</dbReference>
<name>A0A1M7HV68_9GAMM</name>
<dbReference type="OrthoDB" id="9780744at2"/>